<evidence type="ECO:0000313" key="2">
    <source>
        <dbReference type="Proteomes" id="UP000246145"/>
    </source>
</evidence>
<evidence type="ECO:0008006" key="3">
    <source>
        <dbReference type="Google" id="ProtNLM"/>
    </source>
</evidence>
<reference evidence="1 2" key="1">
    <citation type="submission" date="2018-04" db="EMBL/GenBank/DDBJ databases">
        <title>Genomic Encyclopedia of Type Strains, Phase IV (KMG-IV): sequencing the most valuable type-strain genomes for metagenomic binning, comparative biology and taxonomic classification.</title>
        <authorList>
            <person name="Goeker M."/>
        </authorList>
    </citation>
    <scope>NUCLEOTIDE SEQUENCE [LARGE SCALE GENOMIC DNA]</scope>
    <source>
        <strain evidence="1 2">DSM 10065</strain>
    </source>
</reference>
<accession>A0A2U1CMP7</accession>
<proteinExistence type="predicted"/>
<protein>
    <recommendedName>
        <fullName evidence="3">Mor transcription activator family protein</fullName>
    </recommendedName>
</protein>
<sequence>MAKSLRDSRHVDLLAAFRDGLFSEAELRAVIKPALRFVPDVSSETVIRLIEAYGGLRMYVALSMEDNAWMLDIMPNAEAWAFIEGYGGHRVQVPFCLMLRSTVRARVLAALRAHGWSMHQLVACFRIHNRSIQEAVRRFHSQGGVAVDPAAWQYLNFQREISSQSRDSTSEMDVTLQENIK</sequence>
<dbReference type="Proteomes" id="UP000246145">
    <property type="component" value="Unassembled WGS sequence"/>
</dbReference>
<comment type="caution">
    <text evidence="1">The sequence shown here is derived from an EMBL/GenBank/DDBJ whole genome shotgun (WGS) entry which is preliminary data.</text>
</comment>
<evidence type="ECO:0000313" key="1">
    <source>
        <dbReference type="EMBL" id="PVY62283.1"/>
    </source>
</evidence>
<keyword evidence="2" id="KW-1185">Reference proteome</keyword>
<dbReference type="EMBL" id="QEKO01000002">
    <property type="protein sequence ID" value="PVY62283.1"/>
    <property type="molecule type" value="Genomic_DNA"/>
</dbReference>
<organism evidence="1 2">
    <name type="scientific">Pusillimonas noertemannii</name>
    <dbReference type="NCBI Taxonomy" id="305977"/>
    <lineage>
        <taxon>Bacteria</taxon>
        <taxon>Pseudomonadati</taxon>
        <taxon>Pseudomonadota</taxon>
        <taxon>Betaproteobacteria</taxon>
        <taxon>Burkholderiales</taxon>
        <taxon>Alcaligenaceae</taxon>
        <taxon>Pusillimonas</taxon>
    </lineage>
</organism>
<name>A0A2U1CMP7_9BURK</name>
<dbReference type="AlphaFoldDB" id="A0A2U1CMP7"/>
<gene>
    <name evidence="1" type="ORF">C7440_1776</name>
</gene>